<keyword evidence="2" id="KW-1185">Reference proteome</keyword>
<dbReference type="InterPro" id="IPR042194">
    <property type="entry name" value="FHIPEP_1"/>
</dbReference>
<reference evidence="1" key="1">
    <citation type="submission" date="2022-03" db="EMBL/GenBank/DDBJ databases">
        <title>Draft genome sequence of Aduncisulcus paluster, a free-living microaerophilic Fornicata.</title>
        <authorList>
            <person name="Yuyama I."/>
            <person name="Kume K."/>
            <person name="Tamura T."/>
            <person name="Inagaki Y."/>
            <person name="Hashimoto T."/>
        </authorList>
    </citation>
    <scope>NUCLEOTIDE SEQUENCE</scope>
    <source>
        <strain evidence="1">NY0171</strain>
    </source>
</reference>
<accession>A0ABQ5KXM6</accession>
<feature type="non-terminal residue" evidence="1">
    <location>
        <position position="100"/>
    </location>
</feature>
<feature type="non-terminal residue" evidence="1">
    <location>
        <position position="1"/>
    </location>
</feature>
<dbReference type="Proteomes" id="UP001057375">
    <property type="component" value="Unassembled WGS sequence"/>
</dbReference>
<dbReference type="Gene3D" id="3.40.30.60">
    <property type="entry name" value="FHIPEP family, domain 1"/>
    <property type="match status" value="1"/>
</dbReference>
<evidence type="ECO:0000313" key="2">
    <source>
        <dbReference type="Proteomes" id="UP001057375"/>
    </source>
</evidence>
<name>A0ABQ5KXM6_9EUKA</name>
<dbReference type="InterPro" id="IPR001712">
    <property type="entry name" value="T3SS_FHIPEP"/>
</dbReference>
<gene>
    <name evidence="1" type="ORF">ADUPG1_003277</name>
</gene>
<proteinExistence type="predicted"/>
<dbReference type="Pfam" id="PF00771">
    <property type="entry name" value="FHIPEP"/>
    <property type="match status" value="1"/>
</dbReference>
<dbReference type="EMBL" id="BQXS01004432">
    <property type="protein sequence ID" value="GKT37193.1"/>
    <property type="molecule type" value="Genomic_DNA"/>
</dbReference>
<evidence type="ECO:0000313" key="1">
    <source>
        <dbReference type="EMBL" id="GKT37193.1"/>
    </source>
</evidence>
<dbReference type="PANTHER" id="PTHR30161:SF1">
    <property type="entry name" value="FLAGELLAR BIOSYNTHESIS PROTEIN FLHA-RELATED"/>
    <property type="match status" value="1"/>
</dbReference>
<dbReference type="PANTHER" id="PTHR30161">
    <property type="entry name" value="FLAGELLAR EXPORT PROTEIN, MEMBRANE FLHA SUBUNIT-RELATED"/>
    <property type="match status" value="1"/>
</dbReference>
<protein>
    <submittedName>
        <fullName evidence="1">Type III secretion system FHIPEP like protein</fullName>
    </submittedName>
</protein>
<sequence>GNAEGEIGGIETVEPAFGLPAKWITADDREKAEILGYTVVDPSSIISTHLTEIVKRHAHELLGRQEVKSLIDNVKENNNTLVDELIPQLMAIGDVQKVLA</sequence>
<organism evidence="1 2">
    <name type="scientific">Aduncisulcus paluster</name>
    <dbReference type="NCBI Taxonomy" id="2918883"/>
    <lineage>
        <taxon>Eukaryota</taxon>
        <taxon>Metamonada</taxon>
        <taxon>Carpediemonas-like organisms</taxon>
        <taxon>Aduncisulcus</taxon>
    </lineage>
</organism>
<comment type="caution">
    <text evidence="1">The sequence shown here is derived from an EMBL/GenBank/DDBJ whole genome shotgun (WGS) entry which is preliminary data.</text>
</comment>